<dbReference type="OrthoDB" id="9810303at2"/>
<keyword evidence="2" id="KW-1185">Reference proteome</keyword>
<dbReference type="SUPFAM" id="SSF53448">
    <property type="entry name" value="Nucleotide-diphospho-sugar transferases"/>
    <property type="match status" value="1"/>
</dbReference>
<evidence type="ECO:0008006" key="3">
    <source>
        <dbReference type="Google" id="ProtNLM"/>
    </source>
</evidence>
<dbReference type="Proteomes" id="UP000319976">
    <property type="component" value="Chromosome"/>
</dbReference>
<evidence type="ECO:0000313" key="2">
    <source>
        <dbReference type="Proteomes" id="UP000319976"/>
    </source>
</evidence>
<dbReference type="PANTHER" id="PTHR36529:SF1">
    <property type="entry name" value="GLYCOSYLTRANSFERASE"/>
    <property type="match status" value="1"/>
</dbReference>
<dbReference type="EMBL" id="CP036316">
    <property type="protein sequence ID" value="QDT66278.1"/>
    <property type="molecule type" value="Genomic_DNA"/>
</dbReference>
<proteinExistence type="predicted"/>
<dbReference type="PANTHER" id="PTHR36529">
    <property type="entry name" value="SLL1095 PROTEIN"/>
    <property type="match status" value="1"/>
</dbReference>
<sequence>MSENGCIAVFVKTPELSPVKTRLAAGIGEAAAREFYIASVKAVEALVANAREEFGLTPFWAVAEEEALSHERWHAFESISQGTGQLGDRLHHVYEQLVDRFDFVLFIGADAPQLTLSLLKEADSVMDSHPFAISRTDDGGYSLFAGGKQLPANVWRSVPYSAETTAEEFCLRLRQFGEVAELETTFDVDDLQTLQRLADHSAEGLLPAQIEAIELARQFSHLQS</sequence>
<dbReference type="InterPro" id="IPR029044">
    <property type="entry name" value="Nucleotide-diphossugar_trans"/>
</dbReference>
<reference evidence="1 2" key="1">
    <citation type="submission" date="2019-02" db="EMBL/GenBank/DDBJ databases">
        <title>Deep-cultivation of Planctomycetes and their phenomic and genomic characterization uncovers novel biology.</title>
        <authorList>
            <person name="Wiegand S."/>
            <person name="Jogler M."/>
            <person name="Boedeker C."/>
            <person name="Pinto D."/>
            <person name="Vollmers J."/>
            <person name="Rivas-Marin E."/>
            <person name="Kohn T."/>
            <person name="Peeters S.H."/>
            <person name="Heuer A."/>
            <person name="Rast P."/>
            <person name="Oberbeckmann S."/>
            <person name="Bunk B."/>
            <person name="Jeske O."/>
            <person name="Meyerdierks A."/>
            <person name="Storesund J.E."/>
            <person name="Kallscheuer N."/>
            <person name="Luecker S."/>
            <person name="Lage O.M."/>
            <person name="Pohl T."/>
            <person name="Merkel B.J."/>
            <person name="Hornburger P."/>
            <person name="Mueller R.-W."/>
            <person name="Bruemmer F."/>
            <person name="Labrenz M."/>
            <person name="Spormann A.M."/>
            <person name="Op den Camp H."/>
            <person name="Overmann J."/>
            <person name="Amann R."/>
            <person name="Jetten M.S.M."/>
            <person name="Mascher T."/>
            <person name="Medema M.H."/>
            <person name="Devos D.P."/>
            <person name="Kaster A.-K."/>
            <person name="Ovreas L."/>
            <person name="Rohde M."/>
            <person name="Galperin M.Y."/>
            <person name="Jogler C."/>
        </authorList>
    </citation>
    <scope>NUCLEOTIDE SEQUENCE [LARGE SCALE GENOMIC DNA]</scope>
    <source>
        <strain evidence="1 2">V22</strain>
    </source>
</reference>
<dbReference type="Pfam" id="PF09837">
    <property type="entry name" value="DUF2064"/>
    <property type="match status" value="1"/>
</dbReference>
<dbReference type="InterPro" id="IPR018641">
    <property type="entry name" value="Trfase_1_rSAM/seldom-assoc"/>
</dbReference>
<organism evidence="1 2">
    <name type="scientific">Calycomorphotria hydatis</name>
    <dbReference type="NCBI Taxonomy" id="2528027"/>
    <lineage>
        <taxon>Bacteria</taxon>
        <taxon>Pseudomonadati</taxon>
        <taxon>Planctomycetota</taxon>
        <taxon>Planctomycetia</taxon>
        <taxon>Planctomycetales</taxon>
        <taxon>Planctomycetaceae</taxon>
        <taxon>Calycomorphotria</taxon>
    </lineage>
</organism>
<accession>A0A517TD38</accession>
<dbReference type="KEGG" id="chya:V22_35430"/>
<gene>
    <name evidence="1" type="ORF">V22_35430</name>
</gene>
<dbReference type="AlphaFoldDB" id="A0A517TD38"/>
<protein>
    <recommendedName>
        <fullName evidence="3">2-phospho-L-lactate guanylyltransferase</fullName>
    </recommendedName>
</protein>
<dbReference type="RefSeq" id="WP_145265246.1">
    <property type="nucleotide sequence ID" value="NZ_CP036316.1"/>
</dbReference>
<name>A0A517TD38_9PLAN</name>
<dbReference type="Gene3D" id="3.90.550.10">
    <property type="entry name" value="Spore Coat Polysaccharide Biosynthesis Protein SpsA, Chain A"/>
    <property type="match status" value="1"/>
</dbReference>
<evidence type="ECO:0000313" key="1">
    <source>
        <dbReference type="EMBL" id="QDT66278.1"/>
    </source>
</evidence>